<comment type="caution">
    <text evidence="1">The sequence shown here is derived from an EMBL/GenBank/DDBJ whole genome shotgun (WGS) entry which is preliminary data.</text>
</comment>
<protein>
    <recommendedName>
        <fullName evidence="3">Glyoxysomal processing protease, glyoxysomal</fullName>
    </recommendedName>
</protein>
<keyword evidence="2" id="KW-1185">Reference proteome</keyword>
<organism evidence="1 2">
    <name type="scientific">Dillenia turbinata</name>
    <dbReference type="NCBI Taxonomy" id="194707"/>
    <lineage>
        <taxon>Eukaryota</taxon>
        <taxon>Viridiplantae</taxon>
        <taxon>Streptophyta</taxon>
        <taxon>Embryophyta</taxon>
        <taxon>Tracheophyta</taxon>
        <taxon>Spermatophyta</taxon>
        <taxon>Magnoliopsida</taxon>
        <taxon>eudicotyledons</taxon>
        <taxon>Gunneridae</taxon>
        <taxon>Pentapetalae</taxon>
        <taxon>Dilleniales</taxon>
        <taxon>Dilleniaceae</taxon>
        <taxon>Dillenia</taxon>
    </lineage>
</organism>
<dbReference type="PANTHER" id="PTHR21004:SF0">
    <property type="entry name" value="PEROXISOMAL LEADER PEPTIDE-PROCESSING PROTEASE"/>
    <property type="match status" value="1"/>
</dbReference>
<dbReference type="Proteomes" id="UP001370490">
    <property type="component" value="Unassembled WGS sequence"/>
</dbReference>
<name>A0AAN8ZC06_9MAGN</name>
<dbReference type="EMBL" id="JBAMMX010000010">
    <property type="protein sequence ID" value="KAK6932596.1"/>
    <property type="molecule type" value="Genomic_DNA"/>
</dbReference>
<dbReference type="Gene3D" id="2.40.10.10">
    <property type="entry name" value="Trypsin-like serine proteases"/>
    <property type="match status" value="2"/>
</dbReference>
<dbReference type="InterPro" id="IPR039245">
    <property type="entry name" value="TYSND1/DEG15"/>
</dbReference>
<dbReference type="InterPro" id="IPR043504">
    <property type="entry name" value="Peptidase_S1_PA_chymotrypsin"/>
</dbReference>
<dbReference type="GO" id="GO:0016485">
    <property type="term" value="P:protein processing"/>
    <property type="evidence" value="ECO:0007669"/>
    <property type="project" value="InterPro"/>
</dbReference>
<dbReference type="SUPFAM" id="SSF50494">
    <property type="entry name" value="Trypsin-like serine proteases"/>
    <property type="match status" value="2"/>
</dbReference>
<dbReference type="AlphaFoldDB" id="A0AAN8ZC06"/>
<gene>
    <name evidence="1" type="ORF">RJ641_002220</name>
</gene>
<evidence type="ECO:0000313" key="2">
    <source>
        <dbReference type="Proteomes" id="UP001370490"/>
    </source>
</evidence>
<proteinExistence type="predicted"/>
<dbReference type="GO" id="GO:0004252">
    <property type="term" value="F:serine-type endopeptidase activity"/>
    <property type="evidence" value="ECO:0007669"/>
    <property type="project" value="InterPro"/>
</dbReference>
<dbReference type="FunFam" id="2.40.10.10:FF:000096">
    <property type="entry name" value="Glyoxysomal processing protease glyoxysomal"/>
    <property type="match status" value="1"/>
</dbReference>
<sequence>MELPEIVNVARNFSVMVRVQGPDPKGLKMRKHAFHHYNSGKTTLSASGVIWPKLGDGAENKTTPFWDSPVIVTVASVVEPFLSVQHRENISQMKPELIPGTQIDVMVESYVKVDSELEKEKTAPHWLPAQLLTLVDVSTSTLALQTLVQASSSSLGNGWEVGWSLASYGNGPPHLDALQRQLQAEKNNRPLMERRGYLGSGETNSLSLMLKSTTWVALLGVSSLSFKELRSLTITNSINRGDLLLVMGSPFGILSPLHFFNSISVGSAANCCPPSSCDRSLLIGDIRCLPGMEGGPVFGGQGHLVGVLTRPLRQKTTDAEIQLVIPSEAVAAACGDLLQKELQSLRVDICYTKEVSNTLNANNHDNEGYSHIHNHLSSGYSPQSPVQKAMASVCLITIDDGIWASGILLNKQGLILSNAHLLEPWRFGRTTESAQNVDKLREIQHLYRPVLPVQESDGQGGLQGSFSMTMSISDPGNDNKENMMRSLGLSHKRIRVRVDHKYPWIWCDARVVFVSQGPSDVALFQLEFVPDQVCPIMVELACPLPGARAHVIGHGLLGPRCDFLPSVCSGVVAKVIKTKMSHSDQPYLEAYGQEDFPAMLETTAVVHPGASGGAIVNSDGCMIGLVTSNARHGAGAVIPHLNFSIPCAALEPIFKFSKDMKNFSLLQHLNKQNEHLSSVWALMPSLSPKPGPSLPYLPQLQSEDIRDGKGSRFAKFMADQQERFNKPFQLGKAEMPPNELVR</sequence>
<evidence type="ECO:0008006" key="3">
    <source>
        <dbReference type="Google" id="ProtNLM"/>
    </source>
</evidence>
<dbReference type="InterPro" id="IPR009003">
    <property type="entry name" value="Peptidase_S1_PA"/>
</dbReference>
<dbReference type="PANTHER" id="PTHR21004">
    <property type="entry name" value="SERINE PROTEASE-RELATED"/>
    <property type="match status" value="1"/>
</dbReference>
<dbReference type="GO" id="GO:0005777">
    <property type="term" value="C:peroxisome"/>
    <property type="evidence" value="ECO:0007669"/>
    <property type="project" value="InterPro"/>
</dbReference>
<reference evidence="1 2" key="1">
    <citation type="submission" date="2023-12" db="EMBL/GenBank/DDBJ databases">
        <title>A high-quality genome assembly for Dillenia turbinata (Dilleniales).</title>
        <authorList>
            <person name="Chanderbali A."/>
        </authorList>
    </citation>
    <scope>NUCLEOTIDE SEQUENCE [LARGE SCALE GENOMIC DNA]</scope>
    <source>
        <strain evidence="1">LSX21</strain>
        <tissue evidence="1">Leaf</tissue>
    </source>
</reference>
<feature type="non-terminal residue" evidence="1">
    <location>
        <position position="742"/>
    </location>
</feature>
<evidence type="ECO:0000313" key="1">
    <source>
        <dbReference type="EMBL" id="KAK6932596.1"/>
    </source>
</evidence>
<accession>A0AAN8ZC06</accession>
<dbReference type="Pfam" id="PF13365">
    <property type="entry name" value="Trypsin_2"/>
    <property type="match status" value="1"/>
</dbReference>